<name>A0AAV5T903_9BILA</name>
<keyword evidence="2" id="KW-1133">Transmembrane helix</keyword>
<proteinExistence type="predicted"/>
<feature type="region of interest" description="Disordered" evidence="1">
    <location>
        <begin position="1"/>
        <end position="33"/>
    </location>
</feature>
<comment type="caution">
    <text evidence="3">The sequence shown here is derived from an EMBL/GenBank/DDBJ whole genome shotgun (WGS) entry which is preliminary data.</text>
</comment>
<evidence type="ECO:0000313" key="4">
    <source>
        <dbReference type="Proteomes" id="UP001432027"/>
    </source>
</evidence>
<evidence type="ECO:0000313" key="3">
    <source>
        <dbReference type="EMBL" id="GMS92060.1"/>
    </source>
</evidence>
<sequence length="84" mass="9918">RSTRRRFQSMKTIVERPREESDESQQKSDDAPQVAWVNHQQAPERFAHYVTFLYALLLIIFLVIEDANHSLGEHQLGIFSHYYA</sequence>
<feature type="transmembrane region" description="Helical" evidence="2">
    <location>
        <begin position="46"/>
        <end position="64"/>
    </location>
</feature>
<evidence type="ECO:0000256" key="2">
    <source>
        <dbReference type="SAM" id="Phobius"/>
    </source>
</evidence>
<accession>A0AAV5T903</accession>
<keyword evidence="4" id="KW-1185">Reference proteome</keyword>
<feature type="non-terminal residue" evidence="3">
    <location>
        <position position="1"/>
    </location>
</feature>
<protein>
    <submittedName>
        <fullName evidence="3">Uncharacterized protein</fullName>
    </submittedName>
</protein>
<reference evidence="3" key="1">
    <citation type="submission" date="2023-10" db="EMBL/GenBank/DDBJ databases">
        <title>Genome assembly of Pristionchus species.</title>
        <authorList>
            <person name="Yoshida K."/>
            <person name="Sommer R.J."/>
        </authorList>
    </citation>
    <scope>NUCLEOTIDE SEQUENCE</scope>
    <source>
        <strain evidence="3">RS0144</strain>
    </source>
</reference>
<feature type="non-terminal residue" evidence="3">
    <location>
        <position position="84"/>
    </location>
</feature>
<dbReference type="EMBL" id="BTSX01000004">
    <property type="protein sequence ID" value="GMS92060.1"/>
    <property type="molecule type" value="Genomic_DNA"/>
</dbReference>
<dbReference type="Proteomes" id="UP001432027">
    <property type="component" value="Unassembled WGS sequence"/>
</dbReference>
<gene>
    <name evidence="3" type="ORF">PENTCL1PPCAC_14235</name>
</gene>
<keyword evidence="2" id="KW-0812">Transmembrane</keyword>
<evidence type="ECO:0000256" key="1">
    <source>
        <dbReference type="SAM" id="MobiDB-lite"/>
    </source>
</evidence>
<organism evidence="3 4">
    <name type="scientific">Pristionchus entomophagus</name>
    <dbReference type="NCBI Taxonomy" id="358040"/>
    <lineage>
        <taxon>Eukaryota</taxon>
        <taxon>Metazoa</taxon>
        <taxon>Ecdysozoa</taxon>
        <taxon>Nematoda</taxon>
        <taxon>Chromadorea</taxon>
        <taxon>Rhabditida</taxon>
        <taxon>Rhabditina</taxon>
        <taxon>Diplogasteromorpha</taxon>
        <taxon>Diplogasteroidea</taxon>
        <taxon>Neodiplogasteridae</taxon>
        <taxon>Pristionchus</taxon>
    </lineage>
</organism>
<keyword evidence="2" id="KW-0472">Membrane</keyword>
<feature type="compositionally biased region" description="Basic and acidic residues" evidence="1">
    <location>
        <begin position="13"/>
        <end position="30"/>
    </location>
</feature>
<dbReference type="AlphaFoldDB" id="A0AAV5T903"/>